<evidence type="ECO:0000259" key="1">
    <source>
        <dbReference type="PROSITE" id="PS51186"/>
    </source>
</evidence>
<dbReference type="EMBL" id="JAIXMP010000074">
    <property type="protein sequence ID" value="KAI9243360.1"/>
    <property type="molecule type" value="Genomic_DNA"/>
</dbReference>
<dbReference type="InterPro" id="IPR000182">
    <property type="entry name" value="GNAT_dom"/>
</dbReference>
<gene>
    <name evidence="2" type="ORF">BDA99DRAFT_530561</name>
</gene>
<dbReference type="Pfam" id="PF00583">
    <property type="entry name" value="Acetyltransf_1"/>
    <property type="match status" value="1"/>
</dbReference>
<sequence>MLALRPLSRQITVSIEQDTPNVRPVIKGAITEAAYTLTSAYSSNEVLGWCARGLKKPKHEEFLHVLFKNMINAATLASRDYVIQVEGCAGVLVWSLQGNINTWVPSCLAGTFKLARLTGITSALKTSMKFQPSCDKVRRQLMNCDHYLTIHYLGVLPHEQRKGLGRALLQHVLTKADEAHYPTYVEVTDAQAISFFKKFGFTEQGQVMINNNRIILMVREPVILQDHRAISLEIAPGRRRSST</sequence>
<accession>A0AAD5JL51</accession>
<dbReference type="GO" id="GO:0016747">
    <property type="term" value="F:acyltransferase activity, transferring groups other than amino-acyl groups"/>
    <property type="evidence" value="ECO:0007669"/>
    <property type="project" value="InterPro"/>
</dbReference>
<dbReference type="CDD" id="cd04301">
    <property type="entry name" value="NAT_SF"/>
    <property type="match status" value="1"/>
</dbReference>
<dbReference type="AlphaFoldDB" id="A0AAD5JL51"/>
<protein>
    <recommendedName>
        <fullName evidence="1">N-acetyltransferase domain-containing protein</fullName>
    </recommendedName>
</protein>
<dbReference type="InterPro" id="IPR016181">
    <property type="entry name" value="Acyl_CoA_acyltransferase"/>
</dbReference>
<feature type="domain" description="N-acetyltransferase" evidence="1">
    <location>
        <begin position="140"/>
        <end position="222"/>
    </location>
</feature>
<comment type="caution">
    <text evidence="2">The sequence shown here is derived from an EMBL/GenBank/DDBJ whole genome shotgun (WGS) entry which is preliminary data.</text>
</comment>
<evidence type="ECO:0000313" key="2">
    <source>
        <dbReference type="EMBL" id="KAI9243360.1"/>
    </source>
</evidence>
<dbReference type="SUPFAM" id="SSF55729">
    <property type="entry name" value="Acyl-CoA N-acyltransferases (Nat)"/>
    <property type="match status" value="1"/>
</dbReference>
<reference evidence="2" key="1">
    <citation type="journal article" date="2022" name="IScience">
        <title>Evolution of zygomycete secretomes and the origins of terrestrial fungal ecologies.</title>
        <authorList>
            <person name="Chang Y."/>
            <person name="Wang Y."/>
            <person name="Mondo S."/>
            <person name="Ahrendt S."/>
            <person name="Andreopoulos W."/>
            <person name="Barry K."/>
            <person name="Beard J."/>
            <person name="Benny G.L."/>
            <person name="Blankenship S."/>
            <person name="Bonito G."/>
            <person name="Cuomo C."/>
            <person name="Desiro A."/>
            <person name="Gervers K.A."/>
            <person name="Hundley H."/>
            <person name="Kuo A."/>
            <person name="LaButti K."/>
            <person name="Lang B.F."/>
            <person name="Lipzen A."/>
            <person name="O'Donnell K."/>
            <person name="Pangilinan J."/>
            <person name="Reynolds N."/>
            <person name="Sandor L."/>
            <person name="Smith M.E."/>
            <person name="Tsang A."/>
            <person name="Grigoriev I.V."/>
            <person name="Stajich J.E."/>
            <person name="Spatafora J.W."/>
        </authorList>
    </citation>
    <scope>NUCLEOTIDE SEQUENCE</scope>
    <source>
        <strain evidence="2">RSA 2281</strain>
    </source>
</reference>
<organism evidence="2 3">
    <name type="scientific">Phascolomyces articulosus</name>
    <dbReference type="NCBI Taxonomy" id="60185"/>
    <lineage>
        <taxon>Eukaryota</taxon>
        <taxon>Fungi</taxon>
        <taxon>Fungi incertae sedis</taxon>
        <taxon>Mucoromycota</taxon>
        <taxon>Mucoromycotina</taxon>
        <taxon>Mucoromycetes</taxon>
        <taxon>Mucorales</taxon>
        <taxon>Lichtheimiaceae</taxon>
        <taxon>Phascolomyces</taxon>
    </lineage>
</organism>
<dbReference type="Proteomes" id="UP001209540">
    <property type="component" value="Unassembled WGS sequence"/>
</dbReference>
<dbReference type="PANTHER" id="PTHR42791:SF1">
    <property type="entry name" value="N-ACETYLTRANSFERASE DOMAIN-CONTAINING PROTEIN"/>
    <property type="match status" value="1"/>
</dbReference>
<dbReference type="Gene3D" id="3.40.630.30">
    <property type="match status" value="1"/>
</dbReference>
<dbReference type="InterPro" id="IPR052523">
    <property type="entry name" value="Trichothecene_AcTrans"/>
</dbReference>
<proteinExistence type="predicted"/>
<keyword evidence="3" id="KW-1185">Reference proteome</keyword>
<dbReference type="PROSITE" id="PS51186">
    <property type="entry name" value="GNAT"/>
    <property type="match status" value="1"/>
</dbReference>
<evidence type="ECO:0000313" key="3">
    <source>
        <dbReference type="Proteomes" id="UP001209540"/>
    </source>
</evidence>
<dbReference type="PANTHER" id="PTHR42791">
    <property type="entry name" value="GNAT FAMILY ACETYLTRANSFERASE"/>
    <property type="match status" value="1"/>
</dbReference>
<reference evidence="2" key="2">
    <citation type="submission" date="2023-02" db="EMBL/GenBank/DDBJ databases">
        <authorList>
            <consortium name="DOE Joint Genome Institute"/>
            <person name="Mondo S.J."/>
            <person name="Chang Y."/>
            <person name="Wang Y."/>
            <person name="Ahrendt S."/>
            <person name="Andreopoulos W."/>
            <person name="Barry K."/>
            <person name="Beard J."/>
            <person name="Benny G.L."/>
            <person name="Blankenship S."/>
            <person name="Bonito G."/>
            <person name="Cuomo C."/>
            <person name="Desiro A."/>
            <person name="Gervers K.A."/>
            <person name="Hundley H."/>
            <person name="Kuo A."/>
            <person name="LaButti K."/>
            <person name="Lang B.F."/>
            <person name="Lipzen A."/>
            <person name="O'Donnell K."/>
            <person name="Pangilinan J."/>
            <person name="Reynolds N."/>
            <person name="Sandor L."/>
            <person name="Smith M.W."/>
            <person name="Tsang A."/>
            <person name="Grigoriev I.V."/>
            <person name="Stajich J.E."/>
            <person name="Spatafora J.W."/>
        </authorList>
    </citation>
    <scope>NUCLEOTIDE SEQUENCE</scope>
    <source>
        <strain evidence="2">RSA 2281</strain>
    </source>
</reference>
<name>A0AAD5JL51_9FUNG</name>